<organism evidence="2 3">
    <name type="scientific">Dendrothele bispora (strain CBS 962.96)</name>
    <dbReference type="NCBI Taxonomy" id="1314807"/>
    <lineage>
        <taxon>Eukaryota</taxon>
        <taxon>Fungi</taxon>
        <taxon>Dikarya</taxon>
        <taxon>Basidiomycota</taxon>
        <taxon>Agaricomycotina</taxon>
        <taxon>Agaricomycetes</taxon>
        <taxon>Agaricomycetidae</taxon>
        <taxon>Agaricales</taxon>
        <taxon>Agaricales incertae sedis</taxon>
        <taxon>Dendrothele</taxon>
    </lineage>
</organism>
<dbReference type="AlphaFoldDB" id="A0A4S8KZK8"/>
<dbReference type="Proteomes" id="UP000297245">
    <property type="component" value="Unassembled WGS sequence"/>
</dbReference>
<evidence type="ECO:0008006" key="4">
    <source>
        <dbReference type="Google" id="ProtNLM"/>
    </source>
</evidence>
<evidence type="ECO:0000313" key="2">
    <source>
        <dbReference type="EMBL" id="THU81088.1"/>
    </source>
</evidence>
<proteinExistence type="predicted"/>
<dbReference type="EMBL" id="ML179841">
    <property type="protein sequence ID" value="THU81088.1"/>
    <property type="molecule type" value="Genomic_DNA"/>
</dbReference>
<reference evidence="2 3" key="1">
    <citation type="journal article" date="2019" name="Nat. Ecol. Evol.">
        <title>Megaphylogeny resolves global patterns of mushroom evolution.</title>
        <authorList>
            <person name="Varga T."/>
            <person name="Krizsan K."/>
            <person name="Foldi C."/>
            <person name="Dima B."/>
            <person name="Sanchez-Garcia M."/>
            <person name="Sanchez-Ramirez S."/>
            <person name="Szollosi G.J."/>
            <person name="Szarkandi J.G."/>
            <person name="Papp V."/>
            <person name="Albert L."/>
            <person name="Andreopoulos W."/>
            <person name="Angelini C."/>
            <person name="Antonin V."/>
            <person name="Barry K.W."/>
            <person name="Bougher N.L."/>
            <person name="Buchanan P."/>
            <person name="Buyck B."/>
            <person name="Bense V."/>
            <person name="Catcheside P."/>
            <person name="Chovatia M."/>
            <person name="Cooper J."/>
            <person name="Damon W."/>
            <person name="Desjardin D."/>
            <person name="Finy P."/>
            <person name="Geml J."/>
            <person name="Haridas S."/>
            <person name="Hughes K."/>
            <person name="Justo A."/>
            <person name="Karasinski D."/>
            <person name="Kautmanova I."/>
            <person name="Kiss B."/>
            <person name="Kocsube S."/>
            <person name="Kotiranta H."/>
            <person name="LaButti K.M."/>
            <person name="Lechner B.E."/>
            <person name="Liimatainen K."/>
            <person name="Lipzen A."/>
            <person name="Lukacs Z."/>
            <person name="Mihaltcheva S."/>
            <person name="Morgado L.N."/>
            <person name="Niskanen T."/>
            <person name="Noordeloos M.E."/>
            <person name="Ohm R.A."/>
            <person name="Ortiz-Santana B."/>
            <person name="Ovrebo C."/>
            <person name="Racz N."/>
            <person name="Riley R."/>
            <person name="Savchenko A."/>
            <person name="Shiryaev A."/>
            <person name="Soop K."/>
            <person name="Spirin V."/>
            <person name="Szebenyi C."/>
            <person name="Tomsovsky M."/>
            <person name="Tulloss R.E."/>
            <person name="Uehling J."/>
            <person name="Grigoriev I.V."/>
            <person name="Vagvolgyi C."/>
            <person name="Papp T."/>
            <person name="Martin F.M."/>
            <person name="Miettinen O."/>
            <person name="Hibbett D.S."/>
            <person name="Nagy L.G."/>
        </authorList>
    </citation>
    <scope>NUCLEOTIDE SEQUENCE [LARGE SCALE GENOMIC DNA]</scope>
    <source>
        <strain evidence="2 3">CBS 962.96</strain>
    </source>
</reference>
<protein>
    <recommendedName>
        <fullName evidence="4">Prolyl 4-hydroxylase alpha subunit Fe(2+) 2OG dioxygenase domain-containing protein</fullName>
    </recommendedName>
</protein>
<evidence type="ECO:0000313" key="3">
    <source>
        <dbReference type="Proteomes" id="UP000297245"/>
    </source>
</evidence>
<feature type="non-terminal residue" evidence="2">
    <location>
        <position position="1"/>
    </location>
</feature>
<name>A0A4S8KZK8_DENBC</name>
<gene>
    <name evidence="2" type="ORF">K435DRAFT_694257</name>
</gene>
<feature type="region of interest" description="Disordered" evidence="1">
    <location>
        <begin position="35"/>
        <end position="61"/>
    </location>
</feature>
<evidence type="ECO:0000256" key="1">
    <source>
        <dbReference type="SAM" id="MobiDB-lite"/>
    </source>
</evidence>
<accession>A0A4S8KZK8</accession>
<keyword evidence="3" id="KW-1185">Reference proteome</keyword>
<dbReference type="OrthoDB" id="3202607at2759"/>
<dbReference type="Gene3D" id="3.60.130.30">
    <property type="match status" value="1"/>
</dbReference>
<sequence>IPILDRDRRVIGVISPPPMKDNERDWATVNSDAVSALEEERDGAPHDRSNKRTKNMGLNLEEEHRRGDFKAKGTGFSASGGMEYAKCVYHDRKTAKALRRLQENPTFIRIAGHASAIFATWAPNLYTFYGKYMDQVLEHNPSIYYNFPNSIFASATYNFGPWTVLLEHIDHLNYIYGWCSITAFGSYDFTKGGHLILFDLRMVIEFPPCWTILIPSSYLRHGNTDIAPGEKRFSFTQYTSGSLFRYVDDHYRMRTQMSPSERKETELKQRERMKADLNLYSTLDELKDLYHLV</sequence>